<reference evidence="2" key="1">
    <citation type="journal article" date="2023" name="Front. Plant Sci.">
        <title>Chromosomal-level genome assembly of Melastoma candidum provides insights into trichome evolution.</title>
        <authorList>
            <person name="Zhong Y."/>
            <person name="Wu W."/>
            <person name="Sun C."/>
            <person name="Zou P."/>
            <person name="Liu Y."/>
            <person name="Dai S."/>
            <person name="Zhou R."/>
        </authorList>
    </citation>
    <scope>NUCLEOTIDE SEQUENCE [LARGE SCALE GENOMIC DNA]</scope>
</reference>
<gene>
    <name evidence="1" type="ORF">MLD38_032058</name>
</gene>
<comment type="caution">
    <text evidence="1">The sequence shown here is derived from an EMBL/GenBank/DDBJ whole genome shotgun (WGS) entry which is preliminary data.</text>
</comment>
<evidence type="ECO:0000313" key="2">
    <source>
        <dbReference type="Proteomes" id="UP001057402"/>
    </source>
</evidence>
<dbReference type="Proteomes" id="UP001057402">
    <property type="component" value="Chromosome 10"/>
</dbReference>
<keyword evidence="2" id="KW-1185">Reference proteome</keyword>
<organism evidence="1 2">
    <name type="scientific">Melastoma candidum</name>
    <dbReference type="NCBI Taxonomy" id="119954"/>
    <lineage>
        <taxon>Eukaryota</taxon>
        <taxon>Viridiplantae</taxon>
        <taxon>Streptophyta</taxon>
        <taxon>Embryophyta</taxon>
        <taxon>Tracheophyta</taxon>
        <taxon>Spermatophyta</taxon>
        <taxon>Magnoliopsida</taxon>
        <taxon>eudicotyledons</taxon>
        <taxon>Gunneridae</taxon>
        <taxon>Pentapetalae</taxon>
        <taxon>rosids</taxon>
        <taxon>malvids</taxon>
        <taxon>Myrtales</taxon>
        <taxon>Melastomataceae</taxon>
        <taxon>Melastomatoideae</taxon>
        <taxon>Melastomateae</taxon>
        <taxon>Melastoma</taxon>
    </lineage>
</organism>
<sequence length="498" mass="54389">MKPSSSSSHFLLLALSLTLTTFSLPVSSSTHDYADALSKAILFFEGQRSGSLPPDQRMSWRSNSALTDGSTLNADLTGGYYDAGDNVKYGFPMAFTTTLLAWSVVEFGDSMPPSELRNALVAIRWSTDYLLKSISQPGRIFVQVGDPNIDHSCWERPEDMDTARTASVVDTPNPASDVAGETAAALAASSMAFRSLDPGYSETLLRNAIKAFQYADSHRGAYSDNENIRNEVCPFYCDFDGYQDELLWGAAWLRKATGSNAYLDYIQNNGQTLGAEENINEFGWDNKHAGLNVLVSKEFLEGNVESLQSFKASADSFMCTLIPQSPSSHIEFTPGGLIYKPGGSNLQHVTSISFLLLVYANYLERTSKSATCGGFTITPSSLRQQAKRQADYILGDNPKGMSYMVGYGSKYPQRIHHRGSSIPSIKDHPEKVGCKEGSVYFDSEEPNPNVLVGALVGGPGEDDSFEDVRADYRKSEPTTYINAPFVGVLAYFSANPNN</sequence>
<protein>
    <submittedName>
        <fullName evidence="1">Uncharacterized protein</fullName>
    </submittedName>
</protein>
<evidence type="ECO:0000313" key="1">
    <source>
        <dbReference type="EMBL" id="KAI4318336.1"/>
    </source>
</evidence>
<name>A0ACB9M341_9MYRT</name>
<accession>A0ACB9M341</accession>
<dbReference type="EMBL" id="CM042889">
    <property type="protein sequence ID" value="KAI4318336.1"/>
    <property type="molecule type" value="Genomic_DNA"/>
</dbReference>
<proteinExistence type="predicted"/>